<dbReference type="STRING" id="1921010.MMIC_P1872"/>
<dbReference type="SUPFAM" id="SSF50182">
    <property type="entry name" value="Sm-like ribonucleoproteins"/>
    <property type="match status" value="1"/>
</dbReference>
<dbReference type="Proteomes" id="UP000231632">
    <property type="component" value="Unassembled WGS sequence"/>
</dbReference>
<keyword evidence="4 7" id="KW-0812">Transmembrane</keyword>
<dbReference type="InterPro" id="IPR052702">
    <property type="entry name" value="MscS-like_channel"/>
</dbReference>
<dbReference type="Pfam" id="PF00924">
    <property type="entry name" value="MS_channel_2nd"/>
    <property type="match status" value="1"/>
</dbReference>
<dbReference type="PANTHER" id="PTHR30347">
    <property type="entry name" value="POTASSIUM CHANNEL RELATED"/>
    <property type="match status" value="1"/>
</dbReference>
<dbReference type="SUPFAM" id="SSF82861">
    <property type="entry name" value="Mechanosensitive channel protein MscS (YggB), transmembrane region"/>
    <property type="match status" value="1"/>
</dbReference>
<dbReference type="InterPro" id="IPR010920">
    <property type="entry name" value="LSM_dom_sf"/>
</dbReference>
<name>A0A1L8CPP2_9PROT</name>
<dbReference type="RefSeq" id="WP_072660200.1">
    <property type="nucleotide sequence ID" value="NZ_BDFD01000017.1"/>
</dbReference>
<evidence type="ECO:0000256" key="7">
    <source>
        <dbReference type="SAM" id="Phobius"/>
    </source>
</evidence>
<dbReference type="GO" id="GO:0005886">
    <property type="term" value="C:plasma membrane"/>
    <property type="evidence" value="ECO:0007669"/>
    <property type="project" value="UniProtKB-SubCell"/>
</dbReference>
<dbReference type="PANTHER" id="PTHR30347:SF1">
    <property type="entry name" value="MECHANOSENSITIVE CHANNEL MSCK"/>
    <property type="match status" value="1"/>
</dbReference>
<evidence type="ECO:0000256" key="3">
    <source>
        <dbReference type="ARBA" id="ARBA00022475"/>
    </source>
</evidence>
<dbReference type="InterPro" id="IPR006685">
    <property type="entry name" value="MscS_channel_2nd"/>
</dbReference>
<protein>
    <submittedName>
        <fullName evidence="11">Potassium efflux system protein</fullName>
    </submittedName>
</protein>
<feature type="transmembrane region" description="Helical" evidence="7">
    <location>
        <begin position="127"/>
        <end position="147"/>
    </location>
</feature>
<dbReference type="InterPro" id="IPR049142">
    <property type="entry name" value="MS_channel_1st"/>
</dbReference>
<sequence>MLEGLQNNYESWLNSLTQADFWWQFSVLCIAVACALLVQRVMQRLVDQLKTDTSSRLRKTSLKSVQRIQFPLTMLMVTLIGQSILIHLGFVTPLLALATPLLLSLAGIRILIYMLRKGFSPGPLVKAWENIISTGIWLMVALHLLGWLPDVLAALDALAFSIGENRISLLLTIKVTLTVVLFWVMALWLANFIEQRLNNFEHFSKSARVALAKTSKFLLIAMALFVGLDAAGVDLTALTVFGGAVGVGIGFGLQKITSNFISGFILLFDRSIKPGDVITVRDKFGWVQELRARYIVVRDRDGVETLIPNENLVTSEVINWSYTDPDVRMKIRVQISYDDDPEQAMALMLECAKASARVQKDPVPLTRLMEFGDNGIVLELRIWILDPENGLGGVRSEVNLAIWRAFKKAGITIPYPQRDIHIKDDRLSQSINTGVPDE</sequence>
<evidence type="ECO:0000256" key="6">
    <source>
        <dbReference type="ARBA" id="ARBA00023136"/>
    </source>
</evidence>
<dbReference type="Pfam" id="PF21088">
    <property type="entry name" value="MS_channel_1st"/>
    <property type="match status" value="1"/>
</dbReference>
<dbReference type="SUPFAM" id="SSF82689">
    <property type="entry name" value="Mechanosensitive channel protein MscS (YggB), C-terminal domain"/>
    <property type="match status" value="1"/>
</dbReference>
<keyword evidence="6 7" id="KW-0472">Membrane</keyword>
<dbReference type="Pfam" id="PF21082">
    <property type="entry name" value="MS_channel_3rd"/>
    <property type="match status" value="1"/>
</dbReference>
<feature type="transmembrane region" description="Helical" evidence="7">
    <location>
        <begin position="94"/>
        <end position="115"/>
    </location>
</feature>
<keyword evidence="5 7" id="KW-1133">Transmembrane helix</keyword>
<evidence type="ECO:0000313" key="12">
    <source>
        <dbReference type="Proteomes" id="UP000231632"/>
    </source>
</evidence>
<organism evidence="11 12">
    <name type="scientific">Mariprofundus micogutta</name>
    <dbReference type="NCBI Taxonomy" id="1921010"/>
    <lineage>
        <taxon>Bacteria</taxon>
        <taxon>Pseudomonadati</taxon>
        <taxon>Pseudomonadota</taxon>
        <taxon>Candidatius Mariprofundia</taxon>
        <taxon>Mariprofundales</taxon>
        <taxon>Mariprofundaceae</taxon>
        <taxon>Mariprofundus</taxon>
    </lineage>
</organism>
<accession>A0A1L8CPP2</accession>
<feature type="transmembrane region" description="Helical" evidence="7">
    <location>
        <begin position="167"/>
        <end position="189"/>
    </location>
</feature>
<proteinExistence type="inferred from homology"/>
<dbReference type="OrthoDB" id="9784565at2"/>
<evidence type="ECO:0000259" key="10">
    <source>
        <dbReference type="Pfam" id="PF21088"/>
    </source>
</evidence>
<dbReference type="InterPro" id="IPR049278">
    <property type="entry name" value="MS_channel_C"/>
</dbReference>
<keyword evidence="3" id="KW-1003">Cell membrane</keyword>
<comment type="similarity">
    <text evidence="2">Belongs to the MscS (TC 1.A.23) family.</text>
</comment>
<dbReference type="EMBL" id="BDFD01000017">
    <property type="protein sequence ID" value="GAV20896.1"/>
    <property type="molecule type" value="Genomic_DNA"/>
</dbReference>
<dbReference type="AlphaFoldDB" id="A0A1L8CPP2"/>
<evidence type="ECO:0000256" key="2">
    <source>
        <dbReference type="ARBA" id="ARBA00008017"/>
    </source>
</evidence>
<feature type="transmembrane region" description="Helical" evidence="7">
    <location>
        <begin position="210"/>
        <end position="228"/>
    </location>
</feature>
<feature type="transmembrane region" description="Helical" evidence="7">
    <location>
        <begin position="68"/>
        <end position="88"/>
    </location>
</feature>
<evidence type="ECO:0000256" key="1">
    <source>
        <dbReference type="ARBA" id="ARBA00004651"/>
    </source>
</evidence>
<dbReference type="Gene3D" id="1.10.287.1260">
    <property type="match status" value="1"/>
</dbReference>
<keyword evidence="12" id="KW-1185">Reference proteome</keyword>
<dbReference type="Gene3D" id="2.30.30.60">
    <property type="match status" value="1"/>
</dbReference>
<feature type="domain" description="Mechanosensitive ion channel MscS" evidence="8">
    <location>
        <begin position="256"/>
        <end position="321"/>
    </location>
</feature>
<feature type="transmembrane region" description="Helical" evidence="7">
    <location>
        <begin position="21"/>
        <end position="38"/>
    </location>
</feature>
<feature type="domain" description="Mechanosensitive ion channel MscS C-terminal" evidence="9">
    <location>
        <begin position="330"/>
        <end position="413"/>
    </location>
</feature>
<reference evidence="11 12" key="1">
    <citation type="journal article" date="2017" name="Arch. Microbiol.">
        <title>Mariprofundus micogutta sp. nov., a novel iron-oxidizing zetaproteobacterium isolated from a deep-sea hydrothermal field at the Bayonnaise knoll of the Izu-Ogasawara arc, and a description of Mariprofundales ord. nov. and Zetaproteobacteria classis nov.</title>
        <authorList>
            <person name="Makita H."/>
            <person name="Tanaka E."/>
            <person name="Mitsunobu S."/>
            <person name="Miyazaki M."/>
            <person name="Nunoura T."/>
            <person name="Uematsu K."/>
            <person name="Takaki Y."/>
            <person name="Nishi S."/>
            <person name="Shimamura S."/>
            <person name="Takai K."/>
        </authorList>
    </citation>
    <scope>NUCLEOTIDE SEQUENCE [LARGE SCALE GENOMIC DNA]</scope>
    <source>
        <strain evidence="11 12">ET2</strain>
    </source>
</reference>
<dbReference type="InterPro" id="IPR023408">
    <property type="entry name" value="MscS_beta-dom_sf"/>
</dbReference>
<feature type="domain" description="Mechanosensitive ion channel transmembrane helices 2/3" evidence="10">
    <location>
        <begin position="214"/>
        <end position="254"/>
    </location>
</feature>
<evidence type="ECO:0000259" key="9">
    <source>
        <dbReference type="Pfam" id="PF21082"/>
    </source>
</evidence>
<dbReference type="Gene3D" id="3.30.70.100">
    <property type="match status" value="1"/>
</dbReference>
<evidence type="ECO:0000259" key="8">
    <source>
        <dbReference type="Pfam" id="PF00924"/>
    </source>
</evidence>
<gene>
    <name evidence="11" type="ORF">MMIC_P1872</name>
</gene>
<dbReference type="GO" id="GO:0008381">
    <property type="term" value="F:mechanosensitive monoatomic ion channel activity"/>
    <property type="evidence" value="ECO:0007669"/>
    <property type="project" value="UniProtKB-ARBA"/>
</dbReference>
<evidence type="ECO:0000256" key="4">
    <source>
        <dbReference type="ARBA" id="ARBA00022692"/>
    </source>
</evidence>
<evidence type="ECO:0000313" key="11">
    <source>
        <dbReference type="EMBL" id="GAV20896.1"/>
    </source>
</evidence>
<evidence type="ECO:0000256" key="5">
    <source>
        <dbReference type="ARBA" id="ARBA00022989"/>
    </source>
</evidence>
<comment type="subcellular location">
    <subcellularLocation>
        <location evidence="1">Cell membrane</location>
        <topology evidence="1">Multi-pass membrane protein</topology>
    </subcellularLocation>
</comment>
<dbReference type="InterPro" id="IPR011014">
    <property type="entry name" value="MscS_channel_TM-2"/>
</dbReference>
<comment type="caution">
    <text evidence="11">The sequence shown here is derived from an EMBL/GenBank/DDBJ whole genome shotgun (WGS) entry which is preliminary data.</text>
</comment>
<dbReference type="InterPro" id="IPR011066">
    <property type="entry name" value="MscS_channel_C_sf"/>
</dbReference>